<protein>
    <submittedName>
        <fullName evidence="1">Uncharacterized protein</fullName>
    </submittedName>
</protein>
<dbReference type="RefSeq" id="XP_001025048.2">
    <property type="nucleotide sequence ID" value="XM_001025048.2"/>
</dbReference>
<dbReference type="AlphaFoldDB" id="I7MIW4"/>
<evidence type="ECO:0000313" key="2">
    <source>
        <dbReference type="Proteomes" id="UP000009168"/>
    </source>
</evidence>
<gene>
    <name evidence="1" type="ORF">TTHERM_00467520</name>
</gene>
<keyword evidence="2" id="KW-1185">Reference proteome</keyword>
<sequence>MVSQKVKELYPNAQVEGKAIPGGSGAMEVTVTVGEKSQKIWSKLGGDSRIDQNALAELTKRLQQFVDSS</sequence>
<name>I7MIW4_TETTS</name>
<dbReference type="Gene3D" id="3.40.30.10">
    <property type="entry name" value="Glutaredoxin"/>
    <property type="match status" value="1"/>
</dbReference>
<dbReference type="Proteomes" id="UP000009168">
    <property type="component" value="Unassembled WGS sequence"/>
</dbReference>
<reference evidence="2" key="1">
    <citation type="journal article" date="2006" name="PLoS Biol.">
        <title>Macronuclear genome sequence of the ciliate Tetrahymena thermophila, a model eukaryote.</title>
        <authorList>
            <person name="Eisen J.A."/>
            <person name="Coyne R.S."/>
            <person name="Wu M."/>
            <person name="Wu D."/>
            <person name="Thiagarajan M."/>
            <person name="Wortman J.R."/>
            <person name="Badger J.H."/>
            <person name="Ren Q."/>
            <person name="Amedeo P."/>
            <person name="Jones K.M."/>
            <person name="Tallon L.J."/>
            <person name="Delcher A.L."/>
            <person name="Salzberg S.L."/>
            <person name="Silva J.C."/>
            <person name="Haas B.J."/>
            <person name="Majoros W.H."/>
            <person name="Farzad M."/>
            <person name="Carlton J.M."/>
            <person name="Smith R.K. Jr."/>
            <person name="Garg J."/>
            <person name="Pearlman R.E."/>
            <person name="Karrer K.M."/>
            <person name="Sun L."/>
            <person name="Manning G."/>
            <person name="Elde N.C."/>
            <person name="Turkewitz A.P."/>
            <person name="Asai D.J."/>
            <person name="Wilkes D.E."/>
            <person name="Wang Y."/>
            <person name="Cai H."/>
            <person name="Collins K."/>
            <person name="Stewart B.A."/>
            <person name="Lee S.R."/>
            <person name="Wilamowska K."/>
            <person name="Weinberg Z."/>
            <person name="Ruzzo W.L."/>
            <person name="Wloga D."/>
            <person name="Gaertig J."/>
            <person name="Frankel J."/>
            <person name="Tsao C.-C."/>
            <person name="Gorovsky M.A."/>
            <person name="Keeling P.J."/>
            <person name="Waller R.F."/>
            <person name="Patron N.J."/>
            <person name="Cherry J.M."/>
            <person name="Stover N.A."/>
            <person name="Krieger C.J."/>
            <person name="del Toro C."/>
            <person name="Ryder H.F."/>
            <person name="Williamson S.C."/>
            <person name="Barbeau R.A."/>
            <person name="Hamilton E.P."/>
            <person name="Orias E."/>
        </authorList>
    </citation>
    <scope>NUCLEOTIDE SEQUENCE [LARGE SCALE GENOMIC DNA]</scope>
    <source>
        <strain evidence="2">SB210</strain>
    </source>
</reference>
<accession>I7MIW4</accession>
<evidence type="ECO:0000313" key="1">
    <source>
        <dbReference type="EMBL" id="EAS04803.2"/>
    </source>
</evidence>
<proteinExistence type="predicted"/>
<dbReference type="EMBL" id="GG662441">
    <property type="protein sequence ID" value="EAS04803.2"/>
    <property type="molecule type" value="Genomic_DNA"/>
</dbReference>
<dbReference type="InParanoid" id="I7MIW4"/>
<organism evidence="1 2">
    <name type="scientific">Tetrahymena thermophila (strain SB210)</name>
    <dbReference type="NCBI Taxonomy" id="312017"/>
    <lineage>
        <taxon>Eukaryota</taxon>
        <taxon>Sar</taxon>
        <taxon>Alveolata</taxon>
        <taxon>Ciliophora</taxon>
        <taxon>Intramacronucleata</taxon>
        <taxon>Oligohymenophorea</taxon>
        <taxon>Hymenostomatida</taxon>
        <taxon>Tetrahymenina</taxon>
        <taxon>Tetrahymenidae</taxon>
        <taxon>Tetrahymena</taxon>
    </lineage>
</organism>
<dbReference type="KEGG" id="tet:TTHERM_00467520"/>
<dbReference type="GeneID" id="7826162"/>